<dbReference type="InterPro" id="IPR007695">
    <property type="entry name" value="DNA_mismatch_repair_MutS-lik_N"/>
</dbReference>
<dbReference type="AlphaFoldDB" id="A0A0A0EX67"/>
<dbReference type="InterPro" id="IPR000432">
    <property type="entry name" value="DNA_mismatch_repair_MutS_C"/>
</dbReference>
<evidence type="ECO:0000313" key="13">
    <source>
        <dbReference type="Proteomes" id="UP000029989"/>
    </source>
</evidence>
<accession>A0A0A0EX67</accession>
<dbReference type="GO" id="GO:0030983">
    <property type="term" value="F:mismatched DNA binding"/>
    <property type="evidence" value="ECO:0007669"/>
    <property type="project" value="InterPro"/>
</dbReference>
<comment type="caution">
    <text evidence="12">The sequence shown here is derived from an EMBL/GenBank/DDBJ whole genome shotgun (WGS) entry which is preliminary data.</text>
</comment>
<dbReference type="Pfam" id="PF05192">
    <property type="entry name" value="MutS_III"/>
    <property type="match status" value="1"/>
</dbReference>
<evidence type="ECO:0000256" key="2">
    <source>
        <dbReference type="ARBA" id="ARBA00021982"/>
    </source>
</evidence>
<dbReference type="Pfam" id="PF05190">
    <property type="entry name" value="MutS_IV"/>
    <property type="match status" value="1"/>
</dbReference>
<dbReference type="PANTHER" id="PTHR11361:SF34">
    <property type="entry name" value="DNA MISMATCH REPAIR PROTEIN MSH1, MITOCHONDRIAL"/>
    <property type="match status" value="1"/>
</dbReference>
<dbReference type="SMART" id="SM00533">
    <property type="entry name" value="MUTSd"/>
    <property type="match status" value="1"/>
</dbReference>
<feature type="domain" description="DNA mismatch repair proteins mutS family" evidence="11">
    <location>
        <begin position="689"/>
        <end position="705"/>
    </location>
</feature>
<dbReference type="Gene3D" id="3.40.1170.10">
    <property type="entry name" value="DNA repair protein MutS, domain I"/>
    <property type="match status" value="1"/>
</dbReference>
<keyword evidence="13" id="KW-1185">Reference proteome</keyword>
<proteinExistence type="inferred from homology"/>
<comment type="similarity">
    <text evidence="1 9 10">Belongs to the DNA mismatch repair MutS family.</text>
</comment>
<keyword evidence="6 9" id="KW-0238">DNA-binding</keyword>
<dbReference type="STRING" id="913325.N799_09020"/>
<sequence length="862" mass="94153">MPADKAVEHTPLMKQFFAAKAEHPDVLLFFRMGDFYELFFDDARKAARLLDITLTQRGSSGGQPIPMAGVPHHSSEGYLARLVALGESVAICEQIGDPAASKGLVERKVVRIVTPGTVTDEALLSERRDTLLLAVSRGKAGYGIAWADLAGGRFLVNEVATDDALEAELARLEPAETLCADEDGWPAFVTGRNGVRRRAPWLFDADSGRRQLLRFFGLHDLTGFGIDDKPLAIAAAAALLGYVEETQKQRLPHLTAIAVESGDGAIAMNAATRRHLELDTRVDGDNRHTLLGVLDSTVTPMGGRLLRRWLHRPLRDRDVLRRRHQAVQTLIDSRAGDDLRERFRALGDLERILSRIALRSARPRDLSTLRDGLGLLPAVSGLLAPLDSPRLAELAAELGEHDEHAHLLASAIVEQPPVLARDGGVFAEGYDAELDELRRLSTHADRFLVDLEAREREASGIPTLKVGYNRVHGYYLEVSKAHAAKAPTHYTRRQTLANAERYITEELKAFEDKVLSARERALARERLLYEQLLDVLGERLEPLKRCAAALAELDVLACLAERAQLLDWARPELSDEPGIAIERGRHPVVEAVRDEPFEPNDLVLHEDRRMLVITGPNMGGKSTYMRQNALIVLLAHIGSFVPASRAVIGPVDRILTRIGAGDDLARGQSTFMVEMSETSYILHHATDRSLVLMDEIGRGTSTYDGLALAEACARHLAHTNRAYTLFATHYFELTALAGEPNRSGGSGIANVHLDAVEHGDALVFMHAVKDGPANRSFGLQVAALAGLPKAVVAQARGRLAELEQQSRDAPKPSMAAAALDQPQQIGLFAPSSAALDALAAIDPDELTPKQALEALYRLKSLG</sequence>
<dbReference type="GO" id="GO:0140664">
    <property type="term" value="F:ATP-dependent DNA damage sensor activity"/>
    <property type="evidence" value="ECO:0007669"/>
    <property type="project" value="InterPro"/>
</dbReference>
<dbReference type="InterPro" id="IPR036187">
    <property type="entry name" value="DNA_mismatch_repair_MutS_sf"/>
</dbReference>
<dbReference type="Pfam" id="PF05188">
    <property type="entry name" value="MutS_II"/>
    <property type="match status" value="1"/>
</dbReference>
<evidence type="ECO:0000256" key="6">
    <source>
        <dbReference type="ARBA" id="ARBA00023125"/>
    </source>
</evidence>
<reference evidence="12 13" key="1">
    <citation type="journal article" date="2015" name="Stand. Genomic Sci.">
        <title>Genomic information of the arsenic-resistant bacterium Lysobacter arseniciresistens type strain ZS79(T) and comparison of Lysobacter draft genomes.</title>
        <authorList>
            <person name="Liu L."/>
            <person name="Zhang S."/>
            <person name="Luo M."/>
            <person name="Wang G."/>
        </authorList>
    </citation>
    <scope>NUCLEOTIDE SEQUENCE [LARGE SCALE GENOMIC DNA]</scope>
    <source>
        <strain evidence="12 13">ZS79</strain>
    </source>
</reference>
<dbReference type="GO" id="GO:0005829">
    <property type="term" value="C:cytosol"/>
    <property type="evidence" value="ECO:0007669"/>
    <property type="project" value="TreeGrafter"/>
</dbReference>
<dbReference type="InterPro" id="IPR027417">
    <property type="entry name" value="P-loop_NTPase"/>
</dbReference>
<evidence type="ECO:0000256" key="4">
    <source>
        <dbReference type="ARBA" id="ARBA00022763"/>
    </source>
</evidence>
<dbReference type="PIRSF" id="PIRSF037677">
    <property type="entry name" value="DNA_mis_repair_Msh6"/>
    <property type="match status" value="1"/>
</dbReference>
<comment type="function">
    <text evidence="8 9">This protein is involved in the repair of mismatches in DNA. It is possible that it carries out the mismatch recognition step. This protein has a weak ATPase activity.</text>
</comment>
<evidence type="ECO:0000256" key="1">
    <source>
        <dbReference type="ARBA" id="ARBA00006271"/>
    </source>
</evidence>
<keyword evidence="7 9" id="KW-0234">DNA repair</keyword>
<evidence type="ECO:0000256" key="7">
    <source>
        <dbReference type="ARBA" id="ARBA00023204"/>
    </source>
</evidence>
<keyword evidence="3 9" id="KW-0547">Nucleotide-binding</keyword>
<evidence type="ECO:0000256" key="5">
    <source>
        <dbReference type="ARBA" id="ARBA00022840"/>
    </source>
</evidence>
<keyword evidence="4 9" id="KW-0227">DNA damage</keyword>
<dbReference type="Gene3D" id="3.30.420.110">
    <property type="entry name" value="MutS, connector domain"/>
    <property type="match status" value="1"/>
</dbReference>
<name>A0A0A0EX67_9GAMM</name>
<dbReference type="InterPro" id="IPR016151">
    <property type="entry name" value="DNA_mismatch_repair_MutS_N"/>
</dbReference>
<dbReference type="Gene3D" id="6.10.140.430">
    <property type="match status" value="1"/>
</dbReference>
<evidence type="ECO:0000256" key="3">
    <source>
        <dbReference type="ARBA" id="ARBA00022741"/>
    </source>
</evidence>
<dbReference type="SUPFAM" id="SSF52540">
    <property type="entry name" value="P-loop containing nucleoside triphosphate hydrolases"/>
    <property type="match status" value="1"/>
</dbReference>
<dbReference type="PROSITE" id="PS00486">
    <property type="entry name" value="DNA_MISMATCH_REPAIR_2"/>
    <property type="match status" value="1"/>
</dbReference>
<dbReference type="Proteomes" id="UP000029989">
    <property type="component" value="Unassembled WGS sequence"/>
</dbReference>
<evidence type="ECO:0000259" key="11">
    <source>
        <dbReference type="PROSITE" id="PS00486"/>
    </source>
</evidence>
<dbReference type="HAMAP" id="MF_00096">
    <property type="entry name" value="MutS"/>
    <property type="match status" value="1"/>
</dbReference>
<dbReference type="InterPro" id="IPR036678">
    <property type="entry name" value="MutS_con_dom_sf"/>
</dbReference>
<dbReference type="eggNOG" id="COG0249">
    <property type="taxonomic scope" value="Bacteria"/>
</dbReference>
<dbReference type="InterPro" id="IPR007861">
    <property type="entry name" value="DNA_mismatch_repair_MutS_clamp"/>
</dbReference>
<dbReference type="NCBIfam" id="NF003810">
    <property type="entry name" value="PRK05399.1"/>
    <property type="match status" value="1"/>
</dbReference>
<dbReference type="SMART" id="SM00534">
    <property type="entry name" value="MUTSac"/>
    <property type="match status" value="1"/>
</dbReference>
<gene>
    <name evidence="9" type="primary">mutS</name>
    <name evidence="12" type="ORF">N799_09020</name>
</gene>
<dbReference type="CDD" id="cd03284">
    <property type="entry name" value="ABC_MutS1"/>
    <property type="match status" value="1"/>
</dbReference>
<dbReference type="SUPFAM" id="SSF53150">
    <property type="entry name" value="DNA repair protein MutS, domain II"/>
    <property type="match status" value="1"/>
</dbReference>
<dbReference type="RefSeq" id="WP_036213160.1">
    <property type="nucleotide sequence ID" value="NZ_AVPT01000035.1"/>
</dbReference>
<dbReference type="FunFam" id="3.40.1170.10:FF:000001">
    <property type="entry name" value="DNA mismatch repair protein MutS"/>
    <property type="match status" value="1"/>
</dbReference>
<keyword evidence="5 9" id="KW-0067">ATP-binding</keyword>
<dbReference type="InterPro" id="IPR007696">
    <property type="entry name" value="DNA_mismatch_repair_MutS_core"/>
</dbReference>
<evidence type="ECO:0000256" key="9">
    <source>
        <dbReference type="HAMAP-Rule" id="MF_00096"/>
    </source>
</evidence>
<evidence type="ECO:0000256" key="8">
    <source>
        <dbReference type="ARBA" id="ARBA00024647"/>
    </source>
</evidence>
<dbReference type="Pfam" id="PF01624">
    <property type="entry name" value="MutS_I"/>
    <property type="match status" value="1"/>
</dbReference>
<dbReference type="Gene3D" id="3.40.50.300">
    <property type="entry name" value="P-loop containing nucleotide triphosphate hydrolases"/>
    <property type="match status" value="1"/>
</dbReference>
<dbReference type="GO" id="GO:0003684">
    <property type="term" value="F:damaged DNA binding"/>
    <property type="evidence" value="ECO:0007669"/>
    <property type="project" value="UniProtKB-UniRule"/>
</dbReference>
<dbReference type="NCBIfam" id="TIGR01070">
    <property type="entry name" value="mutS1"/>
    <property type="match status" value="1"/>
</dbReference>
<dbReference type="InterPro" id="IPR045076">
    <property type="entry name" value="MutS"/>
</dbReference>
<feature type="binding site" evidence="9">
    <location>
        <begin position="615"/>
        <end position="622"/>
    </location>
    <ligand>
        <name>ATP</name>
        <dbReference type="ChEBI" id="CHEBI:30616"/>
    </ligand>
</feature>
<protein>
    <recommendedName>
        <fullName evidence="2 9">DNA mismatch repair protein MutS</fullName>
    </recommendedName>
</protein>
<dbReference type="FunFam" id="3.40.50.300:FF:000283">
    <property type="entry name" value="DNA mismatch repair protein MutS"/>
    <property type="match status" value="1"/>
</dbReference>
<dbReference type="GO" id="GO:0006298">
    <property type="term" value="P:mismatch repair"/>
    <property type="evidence" value="ECO:0007669"/>
    <property type="project" value="UniProtKB-UniRule"/>
</dbReference>
<dbReference type="Gene3D" id="1.10.1420.10">
    <property type="match status" value="2"/>
</dbReference>
<dbReference type="EMBL" id="AVPT01000035">
    <property type="protein sequence ID" value="KGM53752.1"/>
    <property type="molecule type" value="Genomic_DNA"/>
</dbReference>
<dbReference type="InterPro" id="IPR005748">
    <property type="entry name" value="DNA_mismatch_repair_MutS"/>
</dbReference>
<organism evidence="12 13">
    <name type="scientific">Lysobacter arseniciresistens ZS79</name>
    <dbReference type="NCBI Taxonomy" id="913325"/>
    <lineage>
        <taxon>Bacteria</taxon>
        <taxon>Pseudomonadati</taxon>
        <taxon>Pseudomonadota</taxon>
        <taxon>Gammaproteobacteria</taxon>
        <taxon>Lysobacterales</taxon>
        <taxon>Lysobacteraceae</taxon>
        <taxon>Novilysobacter</taxon>
    </lineage>
</organism>
<dbReference type="SUPFAM" id="SSF55271">
    <property type="entry name" value="DNA repair protein MutS, domain I"/>
    <property type="match status" value="1"/>
</dbReference>
<dbReference type="PANTHER" id="PTHR11361">
    <property type="entry name" value="DNA MISMATCH REPAIR PROTEIN MUTS FAMILY MEMBER"/>
    <property type="match status" value="1"/>
</dbReference>
<dbReference type="Pfam" id="PF00488">
    <property type="entry name" value="MutS_V"/>
    <property type="match status" value="1"/>
</dbReference>
<dbReference type="InterPro" id="IPR017261">
    <property type="entry name" value="DNA_mismatch_repair_MutS/MSH"/>
</dbReference>
<dbReference type="InterPro" id="IPR007860">
    <property type="entry name" value="DNA_mmatch_repair_MutS_con_dom"/>
</dbReference>
<evidence type="ECO:0000313" key="12">
    <source>
        <dbReference type="EMBL" id="KGM53752.1"/>
    </source>
</evidence>
<dbReference type="SUPFAM" id="SSF48334">
    <property type="entry name" value="DNA repair protein MutS, domain III"/>
    <property type="match status" value="1"/>
</dbReference>
<dbReference type="GO" id="GO:0005524">
    <property type="term" value="F:ATP binding"/>
    <property type="evidence" value="ECO:0007669"/>
    <property type="project" value="UniProtKB-UniRule"/>
</dbReference>
<dbReference type="FunFam" id="1.10.1420.10:FF:000002">
    <property type="entry name" value="DNA mismatch repair protein MutS"/>
    <property type="match status" value="1"/>
</dbReference>
<evidence type="ECO:0000256" key="10">
    <source>
        <dbReference type="RuleBase" id="RU003756"/>
    </source>
</evidence>